<accession>A0AAD4YWA5</accession>
<evidence type="ECO:0000256" key="1">
    <source>
        <dbReference type="SAM" id="MobiDB-lite"/>
    </source>
</evidence>
<sequence>MNIHEHEERSMSHSDFAYDTEPNAFNGESSVYQGNSGSMALSFHSASSEAAEVEVIGERVKAVPSFGRGKVLPTDRAVPLASIPCVEACISASQYCEFMMKDT</sequence>
<reference evidence="2 3" key="1">
    <citation type="journal article" date="2022" name="G3 (Bethesda)">
        <title>Whole-genome sequence and methylome profiling of the almond [Prunus dulcis (Mill.) D.A. Webb] cultivar 'Nonpareil'.</title>
        <authorList>
            <person name="D'Amico-Willman K.M."/>
            <person name="Ouma W.Z."/>
            <person name="Meulia T."/>
            <person name="Sideli G.M."/>
            <person name="Gradziel T.M."/>
            <person name="Fresnedo-Ramirez J."/>
        </authorList>
    </citation>
    <scope>NUCLEOTIDE SEQUENCE [LARGE SCALE GENOMIC DNA]</scope>
    <source>
        <strain evidence="2">Clone GOH B32 T37-40</strain>
    </source>
</reference>
<comment type="caution">
    <text evidence="2">The sequence shown here is derived from an EMBL/GenBank/DDBJ whole genome shotgun (WGS) entry which is preliminary data.</text>
</comment>
<protein>
    <submittedName>
        <fullName evidence="2">Uncharacterized protein</fullName>
    </submittedName>
</protein>
<dbReference type="AlphaFoldDB" id="A0AAD4YWA5"/>
<dbReference type="EMBL" id="JAJFAZ020000006">
    <property type="protein sequence ID" value="KAI5323619.1"/>
    <property type="molecule type" value="Genomic_DNA"/>
</dbReference>
<dbReference type="Proteomes" id="UP001054821">
    <property type="component" value="Chromosome 6"/>
</dbReference>
<organism evidence="2 3">
    <name type="scientific">Prunus dulcis</name>
    <name type="common">Almond</name>
    <name type="synonym">Amygdalus dulcis</name>
    <dbReference type="NCBI Taxonomy" id="3755"/>
    <lineage>
        <taxon>Eukaryota</taxon>
        <taxon>Viridiplantae</taxon>
        <taxon>Streptophyta</taxon>
        <taxon>Embryophyta</taxon>
        <taxon>Tracheophyta</taxon>
        <taxon>Spermatophyta</taxon>
        <taxon>Magnoliopsida</taxon>
        <taxon>eudicotyledons</taxon>
        <taxon>Gunneridae</taxon>
        <taxon>Pentapetalae</taxon>
        <taxon>rosids</taxon>
        <taxon>fabids</taxon>
        <taxon>Rosales</taxon>
        <taxon>Rosaceae</taxon>
        <taxon>Amygdaloideae</taxon>
        <taxon>Amygdaleae</taxon>
        <taxon>Prunus</taxon>
    </lineage>
</organism>
<evidence type="ECO:0000313" key="2">
    <source>
        <dbReference type="EMBL" id="KAI5323619.1"/>
    </source>
</evidence>
<feature type="region of interest" description="Disordered" evidence="1">
    <location>
        <begin position="1"/>
        <end position="22"/>
    </location>
</feature>
<evidence type="ECO:0000313" key="3">
    <source>
        <dbReference type="Proteomes" id="UP001054821"/>
    </source>
</evidence>
<feature type="compositionally biased region" description="Basic and acidic residues" evidence="1">
    <location>
        <begin position="1"/>
        <end position="12"/>
    </location>
</feature>
<keyword evidence="3" id="KW-1185">Reference proteome</keyword>
<name>A0AAD4YWA5_PRUDU</name>
<proteinExistence type="predicted"/>
<gene>
    <name evidence="2" type="ORF">L3X38_032691</name>
</gene>